<dbReference type="EMBL" id="VCHE01000080">
    <property type="protein sequence ID" value="KAB2572356.1"/>
    <property type="molecule type" value="Genomic_DNA"/>
</dbReference>
<feature type="signal peptide" evidence="1">
    <location>
        <begin position="1"/>
        <end position="19"/>
    </location>
</feature>
<dbReference type="OrthoDB" id="431715at2759"/>
<gene>
    <name evidence="4" type="primary">gtaA_3</name>
    <name evidence="4" type="ORF">DBV05_g8998</name>
</gene>
<organism evidence="4 5">
    <name type="scientific">Lasiodiplodia theobromae</name>
    <dbReference type="NCBI Taxonomy" id="45133"/>
    <lineage>
        <taxon>Eukaryota</taxon>
        <taxon>Fungi</taxon>
        <taxon>Dikarya</taxon>
        <taxon>Ascomycota</taxon>
        <taxon>Pezizomycotina</taxon>
        <taxon>Dothideomycetes</taxon>
        <taxon>Dothideomycetes incertae sedis</taxon>
        <taxon>Botryosphaeriales</taxon>
        <taxon>Botryosphaeriaceae</taxon>
        <taxon>Lasiodiplodia</taxon>
    </lineage>
</organism>
<feature type="domain" description="Glutaminase A N-terminal" evidence="3">
    <location>
        <begin position="109"/>
        <end position="340"/>
    </location>
</feature>
<name>A0A5N5D3Y0_9PEZI</name>
<dbReference type="PANTHER" id="PTHR31987">
    <property type="entry name" value="GLUTAMINASE A-RELATED"/>
    <property type="match status" value="1"/>
</dbReference>
<dbReference type="Proteomes" id="UP000325902">
    <property type="component" value="Unassembled WGS sequence"/>
</dbReference>
<feature type="chain" id="PRO_5025051609" evidence="1">
    <location>
        <begin position="20"/>
        <end position="698"/>
    </location>
</feature>
<protein>
    <submittedName>
        <fullName evidence="4">Glutaminase A</fullName>
    </submittedName>
</protein>
<proteinExistence type="predicted"/>
<evidence type="ECO:0000259" key="3">
    <source>
        <dbReference type="Pfam" id="PF17168"/>
    </source>
</evidence>
<dbReference type="InterPro" id="IPR032514">
    <property type="entry name" value="GtaA_central"/>
</dbReference>
<evidence type="ECO:0000313" key="4">
    <source>
        <dbReference type="EMBL" id="KAB2572356.1"/>
    </source>
</evidence>
<dbReference type="InterPro" id="IPR033433">
    <property type="entry name" value="GtaA_N"/>
</dbReference>
<dbReference type="SUPFAM" id="SSF48208">
    <property type="entry name" value="Six-hairpin glycosidases"/>
    <property type="match status" value="1"/>
</dbReference>
<comment type="caution">
    <text evidence="4">The sequence shown here is derived from an EMBL/GenBank/DDBJ whole genome shotgun (WGS) entry which is preliminary data.</text>
</comment>
<dbReference type="Pfam" id="PF17168">
    <property type="entry name" value="DUF5127"/>
    <property type="match status" value="1"/>
</dbReference>
<dbReference type="AlphaFoldDB" id="A0A5N5D3Y0"/>
<keyword evidence="5" id="KW-1185">Reference proteome</keyword>
<reference evidence="4 5" key="1">
    <citation type="journal article" date="2019" name="Sci. Rep.">
        <title>A multi-omics analysis of the grapevine pathogen Lasiodiplodia theobromae reveals that temperature affects the expression of virulence- and pathogenicity-related genes.</title>
        <authorList>
            <person name="Felix C."/>
            <person name="Meneses R."/>
            <person name="Goncalves M.F.M."/>
            <person name="Tilleman L."/>
            <person name="Duarte A.S."/>
            <person name="Jorrin-Novo J.V."/>
            <person name="Van de Peer Y."/>
            <person name="Deforce D."/>
            <person name="Van Nieuwerburgh F."/>
            <person name="Esteves A.C."/>
            <person name="Alves A."/>
        </authorList>
    </citation>
    <scope>NUCLEOTIDE SEQUENCE [LARGE SCALE GENOMIC DNA]</scope>
    <source>
        <strain evidence="4 5">LA-SOL3</strain>
    </source>
</reference>
<dbReference type="PANTHER" id="PTHR31987:SF1">
    <property type="entry name" value="GLUTAMINASE A"/>
    <property type="match status" value="1"/>
</dbReference>
<evidence type="ECO:0000313" key="5">
    <source>
        <dbReference type="Proteomes" id="UP000325902"/>
    </source>
</evidence>
<sequence length="698" mass="77213">MVSFYFLATCLAGLVSVQGQSTSSFNPARPPAIPLAVKSPYLNAWLNAGSDGGNGGYLAGQWPVHWSNQITGWGGMIRVDGTAYKWMGDPLGANGPAVVDQNSYEYTSTRSIFNMNVGGKVAMNITFLSPITPDDFQRQSLVFAYLNVEVSSIDGSEHDVQLYSDISAEWVTGDRSQVAQWEYDTSGDLAYHKVYRQTQQAFSENADQAEWGNWYYATDAVDGLTFQSGSDDDVRSQFVSNGKLSNTKDTNFRAVNNDWPVMGFAVDLGSVNTNAVNTLFTIGLCQQDAIQFAGSDGYLPRQSLWLDYFSDDVAALSFFHKDYSTSSDKSTELDNKISSDAIGAAGQDYLTITSLSVRQVFASIQLVGTKDKHWAFLKEISSNGNMNTVDVIFPAHPLFLYTNPELLKLVMAPLFENQESGQYPNDYAIHDLGAHYPNATGHPDGNDEPMPLEECGNMLIMVLAYYQRTQDLDYLNTHYDILRQWTTFLVDEALYPNNQLSTDDFAGTLANQTNLALKGIIGIEAMSKIADLTGHSDESSTDHDTATSYIDQWQKLAVVPQDGNTPAHTNLAYNDAGSHGLLYNLYADSELSLNLVPQEIYDQQSAFYPTVERTYGVPLDTRNSYTKTDWEMFVAAIASQETRDMFHSDIAKWINESPTNRALTDLYETETGNYPSGITFVARPVMGGTFALLLLNNK</sequence>
<dbReference type="InterPro" id="IPR008928">
    <property type="entry name" value="6-hairpin_glycosidase_sf"/>
</dbReference>
<dbReference type="GO" id="GO:0005975">
    <property type="term" value="P:carbohydrate metabolic process"/>
    <property type="evidence" value="ECO:0007669"/>
    <property type="project" value="InterPro"/>
</dbReference>
<dbReference type="InterPro" id="IPR052743">
    <property type="entry name" value="Glutaminase_GtaA"/>
</dbReference>
<keyword evidence="1" id="KW-0732">Signal</keyword>
<evidence type="ECO:0000256" key="1">
    <source>
        <dbReference type="SAM" id="SignalP"/>
    </source>
</evidence>
<evidence type="ECO:0000259" key="2">
    <source>
        <dbReference type="Pfam" id="PF16335"/>
    </source>
</evidence>
<accession>A0A5N5D3Y0</accession>
<dbReference type="Pfam" id="PF16335">
    <property type="entry name" value="GtaA_6_Hairpin"/>
    <property type="match status" value="1"/>
</dbReference>
<feature type="domain" description="Glutaminase A central" evidence="2">
    <location>
        <begin position="346"/>
        <end position="693"/>
    </location>
</feature>